<keyword evidence="2" id="KW-0812">Transmembrane</keyword>
<dbReference type="Gene3D" id="3.30.1150.10">
    <property type="match status" value="2"/>
</dbReference>
<evidence type="ECO:0000256" key="2">
    <source>
        <dbReference type="ARBA" id="ARBA00022692"/>
    </source>
</evidence>
<dbReference type="GO" id="GO:0055085">
    <property type="term" value="P:transmembrane transport"/>
    <property type="evidence" value="ECO:0007669"/>
    <property type="project" value="InterPro"/>
</dbReference>
<evidence type="ECO:0000259" key="5">
    <source>
        <dbReference type="Pfam" id="PF03544"/>
    </source>
</evidence>
<evidence type="ECO:0000313" key="7">
    <source>
        <dbReference type="Proteomes" id="UP000238261"/>
    </source>
</evidence>
<dbReference type="InterPro" id="IPR037682">
    <property type="entry name" value="TonB_C"/>
</dbReference>
<evidence type="ECO:0000256" key="4">
    <source>
        <dbReference type="ARBA" id="ARBA00023136"/>
    </source>
</evidence>
<protein>
    <submittedName>
        <fullName evidence="6">Energy transducer TonB</fullName>
    </submittedName>
</protein>
<reference evidence="7" key="1">
    <citation type="submission" date="2016-08" db="EMBL/GenBank/DDBJ databases">
        <authorList>
            <person name="Merda D."/>
            <person name="Briand M."/>
            <person name="Taghouti G."/>
            <person name="Carrere S."/>
            <person name="Gouzy J."/>
            <person name="Portier P."/>
            <person name="Jacques M.-A."/>
            <person name="Fischer-Le Saux M."/>
        </authorList>
    </citation>
    <scope>NUCLEOTIDE SEQUENCE [LARGE SCALE GENOMIC DNA]</scope>
    <source>
        <strain evidence="7">CFBP1156</strain>
    </source>
</reference>
<evidence type="ECO:0000313" key="6">
    <source>
        <dbReference type="EMBL" id="PPU97324.1"/>
    </source>
</evidence>
<dbReference type="AlphaFoldDB" id="A0A2S7EW15"/>
<dbReference type="Proteomes" id="UP000238261">
    <property type="component" value="Unassembled WGS sequence"/>
</dbReference>
<keyword evidence="4" id="KW-0472">Membrane</keyword>
<dbReference type="RefSeq" id="WP_046977481.1">
    <property type="nucleotide sequence ID" value="NZ_CP043476.1"/>
</dbReference>
<keyword evidence="3" id="KW-1133">Transmembrane helix</keyword>
<keyword evidence="7" id="KW-1185">Reference proteome</keyword>
<accession>A0A2S7EW15</accession>
<feature type="domain" description="TonB C-terminal" evidence="5">
    <location>
        <begin position="141"/>
        <end position="231"/>
    </location>
</feature>
<sequence>MHRKSGLSTWRWGGLLLALLAATGFAAGTGPGAVRKQVESSLLVTGKIDIEADGAVSALAIDRQDRLPEGVIGFVRDSVKQWTFEPALRDGKPVPARAPMTLRIVAKRQQGDSYQVEIRHASFAAYDPKDPRAVTSLKMAPPAYPEAVYRLGASGSAYLVLKVARDGSVADAAVEQVNLRIVGSESEMKKLREIFARSALAAARKWTFRPPTEGKDVSAPYWAVRVPVDYSLRDQPNEDMDSSYGHWISYVPGPRARAPWDTGKDASGFSPDTLSAGGVYMVDNNGPRLLTPLQQGG</sequence>
<name>A0A2S7EW15_9XANT</name>
<dbReference type="OrthoDB" id="5982524at2"/>
<dbReference type="NCBIfam" id="TIGR01352">
    <property type="entry name" value="tonB_Cterm"/>
    <property type="match status" value="1"/>
</dbReference>
<dbReference type="EMBL" id="MDEG01000009">
    <property type="protein sequence ID" value="PPU97324.1"/>
    <property type="molecule type" value="Genomic_DNA"/>
</dbReference>
<proteinExistence type="predicted"/>
<gene>
    <name evidence="6" type="ORF">XhyaCFBP1156_11655</name>
</gene>
<organism evidence="6 7">
    <name type="scientific">Xanthomonas hyacinthi</name>
    <dbReference type="NCBI Taxonomy" id="56455"/>
    <lineage>
        <taxon>Bacteria</taxon>
        <taxon>Pseudomonadati</taxon>
        <taxon>Pseudomonadota</taxon>
        <taxon>Gammaproteobacteria</taxon>
        <taxon>Lysobacterales</taxon>
        <taxon>Lysobacteraceae</taxon>
        <taxon>Xanthomonas</taxon>
    </lineage>
</organism>
<dbReference type="SUPFAM" id="SSF74653">
    <property type="entry name" value="TolA/TonB C-terminal domain"/>
    <property type="match status" value="1"/>
</dbReference>
<dbReference type="Pfam" id="PF03544">
    <property type="entry name" value="TonB_C"/>
    <property type="match status" value="1"/>
</dbReference>
<dbReference type="InterPro" id="IPR006260">
    <property type="entry name" value="TonB/TolA_C"/>
</dbReference>
<dbReference type="GO" id="GO:0016020">
    <property type="term" value="C:membrane"/>
    <property type="evidence" value="ECO:0007669"/>
    <property type="project" value="UniProtKB-SubCell"/>
</dbReference>
<evidence type="ECO:0000256" key="1">
    <source>
        <dbReference type="ARBA" id="ARBA00004167"/>
    </source>
</evidence>
<evidence type="ECO:0000256" key="3">
    <source>
        <dbReference type="ARBA" id="ARBA00022989"/>
    </source>
</evidence>
<comment type="caution">
    <text evidence="6">The sequence shown here is derived from an EMBL/GenBank/DDBJ whole genome shotgun (WGS) entry which is preliminary data.</text>
</comment>
<comment type="subcellular location">
    <subcellularLocation>
        <location evidence="1">Membrane</location>
        <topology evidence="1">Single-pass membrane protein</topology>
    </subcellularLocation>
</comment>